<organism evidence="3 4">
    <name type="scientific">Musicola paradisiaca (strain Ech703)</name>
    <name type="common">Dickeya paradisiaca</name>
    <name type="synonym">Dickeya dadantii</name>
    <dbReference type="NCBI Taxonomy" id="579405"/>
    <lineage>
        <taxon>Bacteria</taxon>
        <taxon>Pseudomonadati</taxon>
        <taxon>Pseudomonadota</taxon>
        <taxon>Gammaproteobacteria</taxon>
        <taxon>Enterobacterales</taxon>
        <taxon>Pectobacteriaceae</taxon>
        <taxon>Musicola</taxon>
    </lineage>
</organism>
<feature type="domain" description="Haemin-degrading HemS/ChuX" evidence="2">
    <location>
        <begin position="30"/>
        <end position="156"/>
    </location>
</feature>
<proteinExistence type="predicted"/>
<dbReference type="RefSeq" id="WP_012764830.1">
    <property type="nucleotide sequence ID" value="NC_012880.1"/>
</dbReference>
<name>C6CCX2_MUSP7</name>
<feature type="domain" description="Haemin-degrading HemS/ChuX" evidence="2">
    <location>
        <begin position="205"/>
        <end position="334"/>
    </location>
</feature>
<gene>
    <name evidence="3" type="ordered locus">Dd703_1209</name>
</gene>
<feature type="region of interest" description="Disordered" evidence="1">
    <location>
        <begin position="319"/>
        <end position="343"/>
    </location>
</feature>
<evidence type="ECO:0000313" key="4">
    <source>
        <dbReference type="Proteomes" id="UP000002734"/>
    </source>
</evidence>
<dbReference type="KEGG" id="dda:Dd703_1209"/>
<evidence type="ECO:0000313" key="3">
    <source>
        <dbReference type="EMBL" id="ACS85013.1"/>
    </source>
</evidence>
<dbReference type="STRING" id="579405.Dd703_1209"/>
<dbReference type="HOGENOM" id="CLU_034543_0_0_6"/>
<dbReference type="EMBL" id="CP001654">
    <property type="protein sequence ID" value="ACS85013.1"/>
    <property type="molecule type" value="Genomic_DNA"/>
</dbReference>
<evidence type="ECO:0000259" key="2">
    <source>
        <dbReference type="Pfam" id="PF05171"/>
    </source>
</evidence>
<sequence>MHHDYTHYQQLKAAHPRKYARDLAHMMGGREAELAFLRVGYDACRLSGGAGVLLATLETVGETKSITRNEYAVHEQVGYYRNQRFGEHAGLVLNPRGLDLRWFPQQWGSIFALTENTARGDRHSIQFFDLHGDAVLKVYATAQTDMVAWQSVVAQFTWVDNPPLSLSPIVPESDSAPADVALLEREWRAMTDVHEFFSLLKRHHVTRRQAFRAVNDDLACQVDNRALARVLAAAQQDGNEIMIFVGNRGCVQIFTGVIEQVTPMENWLNVFNRDFTLHLLESAIAESWVTRKPTQDGVVTSLELFAADGTPIAQLFGQRTEGEPEQTRWREQVTAQRAVGETA</sequence>
<dbReference type="InterPro" id="IPR053733">
    <property type="entry name" value="Heme_Transport_Util_sf"/>
</dbReference>
<dbReference type="eggNOG" id="COG3720">
    <property type="taxonomic scope" value="Bacteria"/>
</dbReference>
<dbReference type="CDD" id="cd16831">
    <property type="entry name" value="HemS-like_C"/>
    <property type="match status" value="1"/>
</dbReference>
<dbReference type="GO" id="GO:0006826">
    <property type="term" value="P:iron ion transport"/>
    <property type="evidence" value="ECO:0007669"/>
    <property type="project" value="InterPro"/>
</dbReference>
<dbReference type="AlphaFoldDB" id="C6CCX2"/>
<protein>
    <submittedName>
        <fullName evidence="3">Hemin-degrading family protein</fullName>
    </submittedName>
</protein>
<dbReference type="SUPFAM" id="SSF144064">
    <property type="entry name" value="Heme iron utilization protein-like"/>
    <property type="match status" value="1"/>
</dbReference>
<accession>C6CCX2</accession>
<dbReference type="Gene3D" id="3.40.1570.10">
    <property type="entry name" value="HemS/ChuS/ChuX like domains"/>
    <property type="match status" value="2"/>
</dbReference>
<keyword evidence="4" id="KW-1185">Reference proteome</keyword>
<dbReference type="Proteomes" id="UP000002734">
    <property type="component" value="Chromosome"/>
</dbReference>
<dbReference type="Pfam" id="PF05171">
    <property type="entry name" value="HemS"/>
    <property type="match status" value="2"/>
</dbReference>
<dbReference type="InterPro" id="IPR007845">
    <property type="entry name" value="HemS/ChuX_dom"/>
</dbReference>
<evidence type="ECO:0000256" key="1">
    <source>
        <dbReference type="SAM" id="MobiDB-lite"/>
    </source>
</evidence>
<feature type="compositionally biased region" description="Basic and acidic residues" evidence="1">
    <location>
        <begin position="320"/>
        <end position="331"/>
    </location>
</feature>
<dbReference type="CDD" id="cd16830">
    <property type="entry name" value="HemS-like_N"/>
    <property type="match status" value="1"/>
</dbReference>
<reference evidence="3" key="1">
    <citation type="submission" date="2009-06" db="EMBL/GenBank/DDBJ databases">
        <title>Complete sequence of Dickeya dadantii Ech703.</title>
        <authorList>
            <consortium name="US DOE Joint Genome Institute"/>
            <person name="Lucas S."/>
            <person name="Copeland A."/>
            <person name="Lapidus A."/>
            <person name="Glavina del Rio T."/>
            <person name="Dalin E."/>
            <person name="Tice H."/>
            <person name="Bruce D."/>
            <person name="Goodwin L."/>
            <person name="Pitluck S."/>
            <person name="Chertkov O."/>
            <person name="Brettin T."/>
            <person name="Detter J.C."/>
            <person name="Han C."/>
            <person name="Larimer F."/>
            <person name="Land M."/>
            <person name="Hauser L."/>
            <person name="Kyrpides N."/>
            <person name="Mikhailova N."/>
            <person name="Balakrishnan V."/>
            <person name="Glasner J."/>
            <person name="Perna N.T."/>
        </authorList>
    </citation>
    <scope>NUCLEOTIDE SEQUENCE [LARGE SCALE GENOMIC DNA]</scope>
    <source>
        <strain evidence="3">Ech703</strain>
    </source>
</reference>